<proteinExistence type="predicted"/>
<evidence type="ECO:0000313" key="1">
    <source>
        <dbReference type="EMBL" id="AFQ51694.1"/>
    </source>
</evidence>
<organism evidence="1 2">
    <name type="scientific">Burkholderia cepacia GG4</name>
    <dbReference type="NCBI Taxonomy" id="1009846"/>
    <lineage>
        <taxon>Bacteria</taxon>
        <taxon>Pseudomonadati</taxon>
        <taxon>Pseudomonadota</taxon>
        <taxon>Betaproteobacteria</taxon>
        <taxon>Burkholderiales</taxon>
        <taxon>Burkholderiaceae</taxon>
        <taxon>Burkholderia</taxon>
        <taxon>Burkholderia cepacia complex</taxon>
    </lineage>
</organism>
<name>A0A9W3K7A7_BURCE</name>
<dbReference type="Proteomes" id="UP000032866">
    <property type="component" value="Chromosome 2"/>
</dbReference>
<dbReference type="GO" id="GO:0034480">
    <property type="term" value="F:phosphatidylcholine phospholipase C activity"/>
    <property type="evidence" value="ECO:0007669"/>
    <property type="project" value="UniProtKB-EC"/>
</dbReference>
<gene>
    <name evidence="1" type="ORF">GEM_5309</name>
</gene>
<evidence type="ECO:0000313" key="2">
    <source>
        <dbReference type="Proteomes" id="UP000032866"/>
    </source>
</evidence>
<keyword evidence="1" id="KW-0378">Hydrolase</keyword>
<dbReference type="AlphaFoldDB" id="A0A9W3K7A7"/>
<sequence length="119" mass="12580">MAGCVQAQAGTLVTDSAIGNTNGKFVPVLASQGSSYGTLRFDYVVPPWRHSPKNWVGIYARGAQPTKGGYKSWAYLPKSTGSLLFSSTANSALAPGQYDAWFLFDDGYTPLAGPVAISI</sequence>
<dbReference type="EMBL" id="CP003775">
    <property type="protein sequence ID" value="AFQ51694.1"/>
    <property type="molecule type" value="Genomic_DNA"/>
</dbReference>
<accession>A0A9W3K7A7</accession>
<dbReference type="EC" id="3.1.4.3" evidence="1"/>
<reference evidence="1 2" key="1">
    <citation type="journal article" date="2012" name="J. Bacteriol.">
        <title>Complete Genome Sequence of Burkholderia sp. Strain GG4, a Betaproteobacterium That Reduces 3-Oxo-N-Acylhomoserine Lactones and Produces Different N-Acylhomoserine Lactones.</title>
        <authorList>
            <person name="Hong K.W."/>
            <person name="Koh C.L."/>
            <person name="Sam C.K."/>
            <person name="Yin W.F."/>
            <person name="Chan K.G."/>
        </authorList>
    </citation>
    <scope>NUCLEOTIDE SEQUENCE [LARGE SCALE GENOMIC DNA]</scope>
    <source>
        <strain evidence="1 2">GG4</strain>
    </source>
</reference>
<dbReference type="KEGG" id="bct:GEM_5309"/>
<protein>
    <submittedName>
        <fullName evidence="1">Phospholipase C</fullName>
        <ecNumber evidence="1">3.1.4.3</ecNumber>
    </submittedName>
</protein>